<dbReference type="InterPro" id="IPR032696">
    <property type="entry name" value="SQ_cyclase_C"/>
</dbReference>
<evidence type="ECO:0000256" key="3">
    <source>
        <dbReference type="ARBA" id="ARBA00022737"/>
    </source>
</evidence>
<name>A0A1H7LT10_9PROT</name>
<dbReference type="EMBL" id="FOBH01000004">
    <property type="protein sequence ID" value="SEL02101.1"/>
    <property type="molecule type" value="Genomic_DNA"/>
</dbReference>
<dbReference type="NCBIfam" id="TIGR01787">
    <property type="entry name" value="squalene_cyclas"/>
    <property type="match status" value="1"/>
</dbReference>
<feature type="domain" description="Squalene cyclase C-terminal" evidence="5">
    <location>
        <begin position="330"/>
        <end position="644"/>
    </location>
</feature>
<dbReference type="InterPro" id="IPR006400">
    <property type="entry name" value="Hopene-cyclase"/>
</dbReference>
<dbReference type="InterPro" id="IPR032697">
    <property type="entry name" value="SQ_cyclase_N"/>
</dbReference>
<dbReference type="SUPFAM" id="SSF48239">
    <property type="entry name" value="Terpenoid cyclases/Protein prenyltransferases"/>
    <property type="match status" value="2"/>
</dbReference>
<evidence type="ECO:0000256" key="1">
    <source>
        <dbReference type="ARBA" id="ARBA00004999"/>
    </source>
</evidence>
<protein>
    <submittedName>
        <fullName evidence="7">Squalene-hopene/tetraprenyl-beta-curcumene cyclase</fullName>
    </submittedName>
</protein>
<dbReference type="InterPro" id="IPR018333">
    <property type="entry name" value="Squalene_cyclase"/>
</dbReference>
<evidence type="ECO:0000259" key="5">
    <source>
        <dbReference type="Pfam" id="PF13243"/>
    </source>
</evidence>
<comment type="similarity">
    <text evidence="2">Belongs to the terpene cyclase/mutase family.</text>
</comment>
<evidence type="ECO:0000256" key="2">
    <source>
        <dbReference type="ARBA" id="ARBA00009755"/>
    </source>
</evidence>
<accession>A0A1H7LT10</accession>
<dbReference type="Gene3D" id="1.50.10.20">
    <property type="match status" value="2"/>
</dbReference>
<dbReference type="PANTHER" id="PTHR11764">
    <property type="entry name" value="TERPENE CYCLASE/MUTASE FAMILY MEMBER"/>
    <property type="match status" value="1"/>
</dbReference>
<dbReference type="GO" id="GO:0016104">
    <property type="term" value="P:triterpenoid biosynthetic process"/>
    <property type="evidence" value="ECO:0007669"/>
    <property type="project" value="InterPro"/>
</dbReference>
<dbReference type="InterPro" id="IPR008930">
    <property type="entry name" value="Terpenoid_cyclase/PrenylTrfase"/>
</dbReference>
<dbReference type="CDD" id="cd02892">
    <property type="entry name" value="SQCY_1"/>
    <property type="match status" value="1"/>
</dbReference>
<dbReference type="Proteomes" id="UP000198620">
    <property type="component" value="Unassembled WGS sequence"/>
</dbReference>
<proteinExistence type="inferred from homology"/>
<dbReference type="GO" id="GO:0016866">
    <property type="term" value="F:intramolecular transferase activity"/>
    <property type="evidence" value="ECO:0007669"/>
    <property type="project" value="InterPro"/>
</dbReference>
<dbReference type="OrthoDB" id="9758578at2"/>
<reference evidence="7 8" key="1">
    <citation type="submission" date="2016-10" db="EMBL/GenBank/DDBJ databases">
        <authorList>
            <person name="de Groot N.N."/>
        </authorList>
    </citation>
    <scope>NUCLEOTIDE SEQUENCE [LARGE SCALE GENOMIC DNA]</scope>
    <source>
        <strain evidence="7 8">Nv1</strain>
    </source>
</reference>
<dbReference type="SFLD" id="SFLDG01016">
    <property type="entry name" value="Prenyltransferase_Like_2"/>
    <property type="match status" value="1"/>
</dbReference>
<dbReference type="AlphaFoldDB" id="A0A1H7LT10"/>
<dbReference type="PANTHER" id="PTHR11764:SF20">
    <property type="entry name" value="LANOSTEROL SYNTHASE"/>
    <property type="match status" value="1"/>
</dbReference>
<keyword evidence="3" id="KW-0677">Repeat</keyword>
<dbReference type="Pfam" id="PF13249">
    <property type="entry name" value="SQHop_cyclase_N"/>
    <property type="match status" value="1"/>
</dbReference>
<gene>
    <name evidence="7" type="ORF">SAMN05216387_104157</name>
</gene>
<dbReference type="RefSeq" id="WP_090828379.1">
    <property type="nucleotide sequence ID" value="NZ_FOBH01000004.1"/>
</dbReference>
<keyword evidence="4" id="KW-0413">Isomerase</keyword>
<dbReference type="Pfam" id="PF13243">
    <property type="entry name" value="SQHop_cyclase_C"/>
    <property type="match status" value="1"/>
</dbReference>
<feature type="domain" description="Squalene cyclase N-terminal" evidence="6">
    <location>
        <begin position="34"/>
        <end position="319"/>
    </location>
</feature>
<dbReference type="STRING" id="1233.SAMN05216387_104157"/>
<organism evidence="7 8">
    <name type="scientific">Nitrosovibrio tenuis</name>
    <dbReference type="NCBI Taxonomy" id="1233"/>
    <lineage>
        <taxon>Bacteria</taxon>
        <taxon>Pseudomonadati</taxon>
        <taxon>Pseudomonadota</taxon>
        <taxon>Betaproteobacteria</taxon>
        <taxon>Nitrosomonadales</taxon>
        <taxon>Nitrosomonadaceae</taxon>
        <taxon>Nitrosovibrio</taxon>
    </lineage>
</organism>
<evidence type="ECO:0000313" key="8">
    <source>
        <dbReference type="Proteomes" id="UP000198620"/>
    </source>
</evidence>
<dbReference type="GO" id="GO:0005811">
    <property type="term" value="C:lipid droplet"/>
    <property type="evidence" value="ECO:0007669"/>
    <property type="project" value="InterPro"/>
</dbReference>
<keyword evidence="8" id="KW-1185">Reference proteome</keyword>
<evidence type="ECO:0000256" key="4">
    <source>
        <dbReference type="ARBA" id="ARBA00023235"/>
    </source>
</evidence>
<comment type="pathway">
    <text evidence="1">Secondary metabolite biosynthesis; hopanoid biosynthesis.</text>
</comment>
<sequence>MKIFKTIARLASHDRYVGSSNTSTDIKSPEDGLAAARKALLSLQKENGHWCFPLEADCTIPAEYVLMMHFMNEVDIGLEGRIARFIREKQDPEHGGWPLFYGGHFDLSGTVKAYYALKIAGDAPEAPHMARARAAILNHGGAARANVFTRLMLAMYGQIPWRGVPFVPVEIILLPQWFPFHLSKVSYWSRTVTVPLSILCSLKARAANPRNVHIRELFTVAPEQERDYFPVRTRLNRLLLLIERTASLFEPFIPQALRRIALRRAERWIVERLNGECGLGAIFPAIVNASEALALLGYPYEHPYREQCRKALLGLVVEEGERAWVQPCTSPVWDTVLATLALQEDPDVDQKPIRKALDWLIPNQILDAPADWRGAHPGLAGGGWAFQYANPHYPDLDDTAAAAWALQQADSDVYRENIKRAADWLAGMQSSNGGFAAFDSDNTYYYLNEIPFADHGALLDPPTSDVTARCAGFLALYGEPRHKQNVERGLEYLFREQEPSGAWFGRWGSNYIYGTWSVLEAFRLARVDMNHLAVRRAVQWLKSVQRDDGGWGEGNDSYFTPAQAGQFNRSTSFQTGWAVLALMAAGEGHSHEVRRGIEYLLYEQGSDGLWHDPWFTAPGFPKVFYLKYHGYDKYFPVWALARFQSLSRKTSV</sequence>
<evidence type="ECO:0000313" key="7">
    <source>
        <dbReference type="EMBL" id="SEL02101.1"/>
    </source>
</evidence>
<dbReference type="UniPathway" id="UPA00337"/>
<dbReference type="NCBIfam" id="TIGR01507">
    <property type="entry name" value="hopene_cyclase"/>
    <property type="match status" value="1"/>
</dbReference>
<evidence type="ECO:0000259" key="6">
    <source>
        <dbReference type="Pfam" id="PF13249"/>
    </source>
</evidence>